<keyword evidence="5" id="KW-1185">Reference proteome</keyword>
<dbReference type="EMBL" id="JACWMS010000002">
    <property type="protein sequence ID" value="MBD1320415.1"/>
    <property type="molecule type" value="Genomic_DNA"/>
</dbReference>
<dbReference type="PANTHER" id="PTHR30136">
    <property type="entry name" value="HELIX-TURN-HELIX TRANSCRIPTIONAL REGULATOR, ICLR FAMILY"/>
    <property type="match status" value="1"/>
</dbReference>
<feature type="domain" description="HTH iclR-type" evidence="3">
    <location>
        <begin position="9"/>
        <end position="72"/>
    </location>
</feature>
<comment type="caution">
    <text evidence="4">The sequence shown here is derived from an EMBL/GenBank/DDBJ whole genome shotgun (WGS) entry which is preliminary data.</text>
</comment>
<dbReference type="SUPFAM" id="SSF46785">
    <property type="entry name" value="Winged helix' DNA-binding domain"/>
    <property type="match status" value="1"/>
</dbReference>
<dbReference type="Gene3D" id="3.30.450.40">
    <property type="match status" value="1"/>
</dbReference>
<dbReference type="Pfam" id="PF09339">
    <property type="entry name" value="HTH_IclR"/>
    <property type="match status" value="1"/>
</dbReference>
<proteinExistence type="predicted"/>
<dbReference type="InterPro" id="IPR050707">
    <property type="entry name" value="HTH_MetabolicPath_Reg"/>
</dbReference>
<dbReference type="Proteomes" id="UP000602395">
    <property type="component" value="Unassembled WGS sequence"/>
</dbReference>
<dbReference type="RefSeq" id="WP_190267076.1">
    <property type="nucleotide sequence ID" value="NZ_BAABAD010000004.1"/>
</dbReference>
<dbReference type="InterPro" id="IPR005471">
    <property type="entry name" value="Tscrpt_reg_IclR_N"/>
</dbReference>
<dbReference type="PROSITE" id="PS51077">
    <property type="entry name" value="HTH_ICLR"/>
    <property type="match status" value="1"/>
</dbReference>
<dbReference type="InterPro" id="IPR036388">
    <property type="entry name" value="WH-like_DNA-bd_sf"/>
</dbReference>
<dbReference type="InterPro" id="IPR029016">
    <property type="entry name" value="GAF-like_dom_sf"/>
</dbReference>
<evidence type="ECO:0000259" key="3">
    <source>
        <dbReference type="PROSITE" id="PS51077"/>
    </source>
</evidence>
<reference evidence="4 5" key="1">
    <citation type="submission" date="2020-09" db="EMBL/GenBank/DDBJ databases">
        <title>Novel species in genus Gordonia.</title>
        <authorList>
            <person name="Zhang G."/>
        </authorList>
    </citation>
    <scope>NUCLEOTIDE SEQUENCE [LARGE SCALE GENOMIC DNA]</scope>
    <source>
        <strain evidence="4 5">ON-33</strain>
    </source>
</reference>
<gene>
    <name evidence="4" type="ORF">IDF66_12560</name>
</gene>
<sequence length="304" mass="33076">MAKHSRSASPPTARVLDILDYLVEHRGQRWGLSELARNCEISKPTCLAILTELTARGYLRSHPEDKTYGLGPALVTAGRAARRDFALDPVVRDELDSLTRQFGVMSVASGRVGDQFMVLEVATPPGVRPPVSVGQTFPFALPTALMYVLWQPDEVLEQWVRGEHTWSAGLDLDELRRMAAECRSTGYLVEKLTPTLERVYQILGSAAADDLPPELRSLITDLLAGMGGQRVLTRDELRQADPGMSHRVGVIAAPTFDADGDQSLLLTVNVQDALTAGEIAHHGTVLKQTADTLTDSLGGRKSQA</sequence>
<evidence type="ECO:0000313" key="5">
    <source>
        <dbReference type="Proteomes" id="UP000602395"/>
    </source>
</evidence>
<protein>
    <submittedName>
        <fullName evidence="4">Helix-turn-helix domain-containing protein</fullName>
    </submittedName>
</protein>
<name>A0ABR7WCQ8_9ACTN</name>
<dbReference type="PANTHER" id="PTHR30136:SF35">
    <property type="entry name" value="HTH-TYPE TRANSCRIPTIONAL REGULATOR RV1719"/>
    <property type="match status" value="1"/>
</dbReference>
<dbReference type="SUPFAM" id="SSF55781">
    <property type="entry name" value="GAF domain-like"/>
    <property type="match status" value="1"/>
</dbReference>
<evidence type="ECO:0000313" key="4">
    <source>
        <dbReference type="EMBL" id="MBD1320415.1"/>
    </source>
</evidence>
<evidence type="ECO:0000256" key="1">
    <source>
        <dbReference type="ARBA" id="ARBA00023015"/>
    </source>
</evidence>
<evidence type="ECO:0000256" key="2">
    <source>
        <dbReference type="ARBA" id="ARBA00023163"/>
    </source>
</evidence>
<dbReference type="InterPro" id="IPR036390">
    <property type="entry name" value="WH_DNA-bd_sf"/>
</dbReference>
<keyword evidence="2" id="KW-0804">Transcription</keyword>
<organism evidence="4 5">
    <name type="scientific">Gordonia hankookensis</name>
    <dbReference type="NCBI Taxonomy" id="589403"/>
    <lineage>
        <taxon>Bacteria</taxon>
        <taxon>Bacillati</taxon>
        <taxon>Actinomycetota</taxon>
        <taxon>Actinomycetes</taxon>
        <taxon>Mycobacteriales</taxon>
        <taxon>Gordoniaceae</taxon>
        <taxon>Gordonia</taxon>
    </lineage>
</organism>
<keyword evidence="1" id="KW-0805">Transcription regulation</keyword>
<accession>A0ABR7WCQ8</accession>
<dbReference type="Gene3D" id="1.10.10.10">
    <property type="entry name" value="Winged helix-like DNA-binding domain superfamily/Winged helix DNA-binding domain"/>
    <property type="match status" value="1"/>
</dbReference>
<dbReference type="SMART" id="SM00346">
    <property type="entry name" value="HTH_ICLR"/>
    <property type="match status" value="1"/>
</dbReference>